<organism evidence="7 8">
    <name type="scientific">Salinactinospora qingdaonensis</name>
    <dbReference type="NCBI Taxonomy" id="702744"/>
    <lineage>
        <taxon>Bacteria</taxon>
        <taxon>Bacillati</taxon>
        <taxon>Actinomycetota</taxon>
        <taxon>Actinomycetes</taxon>
        <taxon>Streptosporangiales</taxon>
        <taxon>Nocardiopsidaceae</taxon>
        <taxon>Salinactinospora</taxon>
    </lineage>
</organism>
<feature type="domain" description="Peptidase S8/S53" evidence="6">
    <location>
        <begin position="32"/>
        <end position="255"/>
    </location>
</feature>
<dbReference type="PANTHER" id="PTHR43806">
    <property type="entry name" value="PEPTIDASE S8"/>
    <property type="match status" value="1"/>
</dbReference>
<comment type="similarity">
    <text evidence="1 5">Belongs to the peptidase S8 family.</text>
</comment>
<dbReference type="InterPro" id="IPR036852">
    <property type="entry name" value="Peptidase_S8/S53_dom_sf"/>
</dbReference>
<keyword evidence="4" id="KW-0720">Serine protease</keyword>
<keyword evidence="2" id="KW-0645">Protease</keyword>
<dbReference type="InterPro" id="IPR050131">
    <property type="entry name" value="Peptidase_S8_subtilisin-like"/>
</dbReference>
<dbReference type="Pfam" id="PF00082">
    <property type="entry name" value="Peptidase_S8"/>
    <property type="match status" value="1"/>
</dbReference>
<comment type="caution">
    <text evidence="5">Lacks conserved residue(s) required for the propagation of feature annotation.</text>
</comment>
<evidence type="ECO:0000256" key="3">
    <source>
        <dbReference type="ARBA" id="ARBA00022801"/>
    </source>
</evidence>
<comment type="caution">
    <text evidence="7">The sequence shown here is derived from an EMBL/GenBank/DDBJ whole genome shotgun (WGS) entry which is preliminary data.</text>
</comment>
<dbReference type="EMBL" id="BAABDD010000023">
    <property type="protein sequence ID" value="GAA3756843.1"/>
    <property type="molecule type" value="Genomic_DNA"/>
</dbReference>
<dbReference type="Proteomes" id="UP001500908">
    <property type="component" value="Unassembled WGS sequence"/>
</dbReference>
<dbReference type="PANTHER" id="PTHR43806:SF11">
    <property type="entry name" value="CEREVISIN-RELATED"/>
    <property type="match status" value="1"/>
</dbReference>
<evidence type="ECO:0000259" key="6">
    <source>
        <dbReference type="Pfam" id="PF00082"/>
    </source>
</evidence>
<dbReference type="RefSeq" id="WP_344974401.1">
    <property type="nucleotide sequence ID" value="NZ_BAABDD010000023.1"/>
</dbReference>
<dbReference type="PROSITE" id="PS00136">
    <property type="entry name" value="SUBTILASE_ASP"/>
    <property type="match status" value="1"/>
</dbReference>
<evidence type="ECO:0000256" key="2">
    <source>
        <dbReference type="ARBA" id="ARBA00022670"/>
    </source>
</evidence>
<dbReference type="CDD" id="cd04077">
    <property type="entry name" value="Peptidases_S8_PCSK9_ProteinaseK_like"/>
    <property type="match status" value="1"/>
</dbReference>
<evidence type="ECO:0000256" key="4">
    <source>
        <dbReference type="ARBA" id="ARBA00022825"/>
    </source>
</evidence>
<dbReference type="PRINTS" id="PR00723">
    <property type="entry name" value="SUBTILISIN"/>
</dbReference>
<protein>
    <recommendedName>
        <fullName evidence="6">Peptidase S8/S53 domain-containing protein</fullName>
    </recommendedName>
</protein>
<name>A0ABP7G7C6_9ACTN</name>
<dbReference type="PROSITE" id="PS51892">
    <property type="entry name" value="SUBTILASE"/>
    <property type="match status" value="1"/>
</dbReference>
<reference evidence="8" key="1">
    <citation type="journal article" date="2019" name="Int. J. Syst. Evol. Microbiol.">
        <title>The Global Catalogue of Microorganisms (GCM) 10K type strain sequencing project: providing services to taxonomists for standard genome sequencing and annotation.</title>
        <authorList>
            <consortium name="The Broad Institute Genomics Platform"/>
            <consortium name="The Broad Institute Genome Sequencing Center for Infectious Disease"/>
            <person name="Wu L."/>
            <person name="Ma J."/>
        </authorList>
    </citation>
    <scope>NUCLEOTIDE SEQUENCE [LARGE SCALE GENOMIC DNA]</scope>
    <source>
        <strain evidence="8">JCM 17137</strain>
    </source>
</reference>
<keyword evidence="8" id="KW-1185">Reference proteome</keyword>
<dbReference type="InterPro" id="IPR015500">
    <property type="entry name" value="Peptidase_S8_subtilisin-rel"/>
</dbReference>
<evidence type="ECO:0000256" key="5">
    <source>
        <dbReference type="PROSITE-ProRule" id="PRU01240"/>
    </source>
</evidence>
<keyword evidence="3" id="KW-0378">Hydrolase</keyword>
<evidence type="ECO:0000313" key="7">
    <source>
        <dbReference type="EMBL" id="GAA3756843.1"/>
    </source>
</evidence>
<dbReference type="InterPro" id="IPR023827">
    <property type="entry name" value="Peptidase_S8_Asp-AS"/>
</dbReference>
<evidence type="ECO:0000256" key="1">
    <source>
        <dbReference type="ARBA" id="ARBA00011073"/>
    </source>
</evidence>
<accession>A0ABP7G7C6</accession>
<dbReference type="SUPFAM" id="SSF52743">
    <property type="entry name" value="Subtilisin-like"/>
    <property type="match status" value="1"/>
</dbReference>
<dbReference type="Gene3D" id="3.40.50.200">
    <property type="entry name" value="Peptidase S8/S53 domain"/>
    <property type="match status" value="1"/>
</dbReference>
<sequence>MTQSAPPSWGLDRIDQPELPLDHSYTYPSAAGAGVDVYIVDTGIDYDHPDLRGRAKPGFDAFGGDGSDDNGNGTHTAGIIGGAEFGIAKEANLISVKVVNAEGGGSIEGLLEGIDWITKNASGPSVVNFVIGLPPTDVLDDAIRRSIASGITYSLEASADSEDVSNASPARVAEGITVGASDRDDRVASFSNHGAGLDLYAPGVDITSAWLDGGTSTMSGTSVAAAHAAGVAALYLSQHPEATPDEVHKALAGSAVVGVLAGVPTETTPNKLLQTVR</sequence>
<dbReference type="InterPro" id="IPR000209">
    <property type="entry name" value="Peptidase_S8/S53_dom"/>
</dbReference>
<evidence type="ECO:0000313" key="8">
    <source>
        <dbReference type="Proteomes" id="UP001500908"/>
    </source>
</evidence>
<gene>
    <name evidence="7" type="ORF">GCM10022402_39050</name>
</gene>
<proteinExistence type="inferred from homology"/>
<dbReference type="InterPro" id="IPR034193">
    <property type="entry name" value="PCSK9_ProteinaseK-like"/>
</dbReference>